<dbReference type="SMART" id="SM00327">
    <property type="entry name" value="VWA"/>
    <property type="match status" value="1"/>
</dbReference>
<dbReference type="RefSeq" id="WP_101333916.1">
    <property type="nucleotide sequence ID" value="NZ_PJNI01000003.1"/>
</dbReference>
<evidence type="ECO:0000256" key="5">
    <source>
        <dbReference type="SAM" id="Phobius"/>
    </source>
</evidence>
<evidence type="ECO:0000256" key="2">
    <source>
        <dbReference type="ARBA" id="ARBA00022692"/>
    </source>
</evidence>
<feature type="transmembrane region" description="Helical" evidence="5">
    <location>
        <begin position="55"/>
        <end position="73"/>
    </location>
</feature>
<feature type="transmembrane region" description="Helical" evidence="5">
    <location>
        <begin position="12"/>
        <end position="35"/>
    </location>
</feature>
<dbReference type="AlphaFoldDB" id="A0A2I0R4D2"/>
<evidence type="ECO:0000256" key="3">
    <source>
        <dbReference type="ARBA" id="ARBA00022989"/>
    </source>
</evidence>
<proteinExistence type="predicted"/>
<keyword evidence="1" id="KW-1003">Cell membrane</keyword>
<evidence type="ECO:0000313" key="8">
    <source>
        <dbReference type="Proteomes" id="UP000236654"/>
    </source>
</evidence>
<feature type="domain" description="VWFA" evidence="6">
    <location>
        <begin position="136"/>
        <end position="335"/>
    </location>
</feature>
<dbReference type="InterPro" id="IPR002035">
    <property type="entry name" value="VWF_A"/>
</dbReference>
<reference evidence="7 8" key="1">
    <citation type="submission" date="2017-12" db="EMBL/GenBank/DDBJ databases">
        <title>The draft genome sequence of Brumimicrobium saltpan LHR20.</title>
        <authorList>
            <person name="Do Z.-J."/>
            <person name="Luo H.-R."/>
        </authorList>
    </citation>
    <scope>NUCLEOTIDE SEQUENCE [LARGE SCALE GENOMIC DNA]</scope>
    <source>
        <strain evidence="7 8">LHR20</strain>
    </source>
</reference>
<comment type="caution">
    <text evidence="7">The sequence shown here is derived from an EMBL/GenBank/DDBJ whole genome shotgun (WGS) entry which is preliminary data.</text>
</comment>
<evidence type="ECO:0000256" key="1">
    <source>
        <dbReference type="ARBA" id="ARBA00022475"/>
    </source>
</evidence>
<dbReference type="EMBL" id="PJNI01000003">
    <property type="protein sequence ID" value="PKR81435.1"/>
    <property type="molecule type" value="Genomic_DNA"/>
</dbReference>
<dbReference type="Gene3D" id="3.40.50.410">
    <property type="entry name" value="von Willebrand factor, type A domain"/>
    <property type="match status" value="1"/>
</dbReference>
<gene>
    <name evidence="7" type="ORF">CW751_05105</name>
</gene>
<dbReference type="PROSITE" id="PS50234">
    <property type="entry name" value="VWFA"/>
    <property type="match status" value="1"/>
</dbReference>
<organism evidence="7 8">
    <name type="scientific">Brumimicrobium salinarum</name>
    <dbReference type="NCBI Taxonomy" id="2058658"/>
    <lineage>
        <taxon>Bacteria</taxon>
        <taxon>Pseudomonadati</taxon>
        <taxon>Bacteroidota</taxon>
        <taxon>Flavobacteriia</taxon>
        <taxon>Flavobacteriales</taxon>
        <taxon>Crocinitomicaceae</taxon>
        <taxon>Brumimicrobium</taxon>
    </lineage>
</organism>
<dbReference type="SUPFAM" id="SSF53300">
    <property type="entry name" value="vWA-like"/>
    <property type="match status" value="1"/>
</dbReference>
<evidence type="ECO:0000313" key="7">
    <source>
        <dbReference type="EMBL" id="PKR81435.1"/>
    </source>
</evidence>
<sequence length="382" mass="43228">MPKREFKYRLLFFLGAVIALEFVFWLLTWQVLNIFGIFDTNLAGEQLNFLNPHQAWWFVCIPLLIVVFSYQIYQRNQLIENLGSVKTLRTYIRPVSTRNVFIRYFFIRNALAFLIFALMQPALGTKTVKGSSSDIELIFTVDVSNSMNTRDIEGGETRLTVAKRVMNQLINESSAGRVGLLVFAGNAYPQLPLTADKAAAKMYIDELNTSIISDQGTHISAALQETSRFFSKEKNKKIMVLITDGEDHEGQMKDAYKAIKDKNIEVFLMGIGTETGGIVPQSEMPNARSLKDNNGRSVVSKVNLKMLEEMAAALNGKVFLSNESFPNLSKILTEFNSNTGDKPINLSFEVEHNRFQWPLILSILFLLMLLGREITLKKENIS</sequence>
<keyword evidence="3 5" id="KW-1133">Transmembrane helix</keyword>
<dbReference type="OrthoDB" id="6206554at2"/>
<dbReference type="Pfam" id="PF00092">
    <property type="entry name" value="VWA"/>
    <property type="match status" value="1"/>
</dbReference>
<accession>A0A2I0R4D2</accession>
<name>A0A2I0R4D2_9FLAO</name>
<keyword evidence="4 5" id="KW-0472">Membrane</keyword>
<dbReference type="PANTHER" id="PTHR22550">
    <property type="entry name" value="SPORE GERMINATION PROTEIN"/>
    <property type="match status" value="1"/>
</dbReference>
<keyword evidence="8" id="KW-1185">Reference proteome</keyword>
<feature type="transmembrane region" description="Helical" evidence="5">
    <location>
        <begin position="101"/>
        <end position="119"/>
    </location>
</feature>
<protein>
    <recommendedName>
        <fullName evidence="6">VWFA domain-containing protein</fullName>
    </recommendedName>
</protein>
<evidence type="ECO:0000259" key="6">
    <source>
        <dbReference type="PROSITE" id="PS50234"/>
    </source>
</evidence>
<dbReference type="Proteomes" id="UP000236654">
    <property type="component" value="Unassembled WGS sequence"/>
</dbReference>
<dbReference type="PANTHER" id="PTHR22550:SF5">
    <property type="entry name" value="LEUCINE ZIPPER PROTEIN 4"/>
    <property type="match status" value="1"/>
</dbReference>
<dbReference type="InterPro" id="IPR050768">
    <property type="entry name" value="UPF0353/GerABKA_families"/>
</dbReference>
<keyword evidence="2 5" id="KW-0812">Transmembrane</keyword>
<dbReference type="InterPro" id="IPR036465">
    <property type="entry name" value="vWFA_dom_sf"/>
</dbReference>
<evidence type="ECO:0000256" key="4">
    <source>
        <dbReference type="ARBA" id="ARBA00023136"/>
    </source>
</evidence>